<sequence>MSKSAREGRDHAQE</sequence>
<accession>A0A1J8QKK6</accession>
<gene>
    <name evidence="1" type="ORF">AZE42_12335</name>
</gene>
<comment type="caution">
    <text evidence="1">The sequence shown here is derived from an EMBL/GenBank/DDBJ whole genome shotgun (WGS) entry which is preliminary data.</text>
</comment>
<evidence type="ECO:0000313" key="1">
    <source>
        <dbReference type="EMBL" id="OJA09954.1"/>
    </source>
</evidence>
<name>A0A1J8QKK6_9AGAM</name>
<protein>
    <submittedName>
        <fullName evidence="1">Uncharacterized protein</fullName>
    </submittedName>
</protein>
<reference evidence="1 2" key="1">
    <citation type="submission" date="2016-03" db="EMBL/GenBank/DDBJ databases">
        <title>Comparative genomics of the ectomycorrhizal sister species Rhizopogon vinicolor and Rhizopogon vesiculosus (Basidiomycota: Boletales) reveals a divergence of the mating type B locus.</title>
        <authorList>
            <person name="Mujic A.B."/>
            <person name="Kuo A."/>
            <person name="Tritt A."/>
            <person name="Lipzen A."/>
            <person name="Chen C."/>
            <person name="Johnson J."/>
            <person name="Sharma A."/>
            <person name="Barry K."/>
            <person name="Grigoriev I.V."/>
            <person name="Spatafora J.W."/>
        </authorList>
    </citation>
    <scope>NUCLEOTIDE SEQUENCE [LARGE SCALE GENOMIC DNA]</scope>
    <source>
        <strain evidence="1 2">AM-OR11-056</strain>
    </source>
</reference>
<evidence type="ECO:0000313" key="2">
    <source>
        <dbReference type="Proteomes" id="UP000183567"/>
    </source>
</evidence>
<keyword evidence="2" id="KW-1185">Reference proteome</keyword>
<organism evidence="1 2">
    <name type="scientific">Rhizopogon vesiculosus</name>
    <dbReference type="NCBI Taxonomy" id="180088"/>
    <lineage>
        <taxon>Eukaryota</taxon>
        <taxon>Fungi</taxon>
        <taxon>Dikarya</taxon>
        <taxon>Basidiomycota</taxon>
        <taxon>Agaricomycotina</taxon>
        <taxon>Agaricomycetes</taxon>
        <taxon>Agaricomycetidae</taxon>
        <taxon>Boletales</taxon>
        <taxon>Suillineae</taxon>
        <taxon>Rhizopogonaceae</taxon>
        <taxon>Rhizopogon</taxon>
    </lineage>
</organism>
<dbReference type="Proteomes" id="UP000183567">
    <property type="component" value="Unassembled WGS sequence"/>
</dbReference>
<proteinExistence type="predicted"/>
<dbReference type="EMBL" id="LVVM01005698">
    <property type="protein sequence ID" value="OJA09954.1"/>
    <property type="molecule type" value="Genomic_DNA"/>
</dbReference>